<keyword evidence="6 7" id="KW-0472">Membrane</keyword>
<feature type="transmembrane region" description="Helical" evidence="7">
    <location>
        <begin position="75"/>
        <end position="93"/>
    </location>
</feature>
<gene>
    <name evidence="8" type="ORF">GCM10010862_34900</name>
</gene>
<evidence type="ECO:0000256" key="7">
    <source>
        <dbReference type="SAM" id="Phobius"/>
    </source>
</evidence>
<evidence type="ECO:0000313" key="8">
    <source>
        <dbReference type="EMBL" id="GLQ56231.1"/>
    </source>
</evidence>
<keyword evidence="5 7" id="KW-1133">Transmembrane helix</keyword>
<comment type="caution">
    <text evidence="8">The sequence shown here is derived from an EMBL/GenBank/DDBJ whole genome shotgun (WGS) entry which is preliminary data.</text>
</comment>
<evidence type="ECO:0000256" key="6">
    <source>
        <dbReference type="ARBA" id="ARBA00023136"/>
    </source>
</evidence>
<feature type="transmembrane region" description="Helical" evidence="7">
    <location>
        <begin position="105"/>
        <end position="126"/>
    </location>
</feature>
<organism evidence="8 9">
    <name type="scientific">Devosia nitrariae</name>
    <dbReference type="NCBI Taxonomy" id="2071872"/>
    <lineage>
        <taxon>Bacteria</taxon>
        <taxon>Pseudomonadati</taxon>
        <taxon>Pseudomonadota</taxon>
        <taxon>Alphaproteobacteria</taxon>
        <taxon>Hyphomicrobiales</taxon>
        <taxon>Devosiaceae</taxon>
        <taxon>Devosia</taxon>
    </lineage>
</organism>
<keyword evidence="9" id="KW-1185">Reference proteome</keyword>
<keyword evidence="4 7" id="KW-0812">Transmembrane</keyword>
<dbReference type="Pfam" id="PF07681">
    <property type="entry name" value="DoxX"/>
    <property type="match status" value="1"/>
</dbReference>
<dbReference type="EMBL" id="BSNS01000020">
    <property type="protein sequence ID" value="GLQ56231.1"/>
    <property type="molecule type" value="Genomic_DNA"/>
</dbReference>
<sequence length="145" mass="15537">MLPNTIRLETIWAPRVLSILRIMAALLLLQHGTQKLLDFPAAEFMPSFPSLFWFAGAIELVGGTLLALGLFTRPVAFTLSGQLAVAYFMAHAPRSFFPIENGGDAAVLYCFIFLLLAVAGGGSWSLDKLRQQGAGRTPAAAASQA</sequence>
<protein>
    <recommendedName>
        <fullName evidence="10">Oxidoreductase</fullName>
    </recommendedName>
</protein>
<dbReference type="InterPro" id="IPR051907">
    <property type="entry name" value="DoxX-like_oxidoreductase"/>
</dbReference>
<evidence type="ECO:0000256" key="2">
    <source>
        <dbReference type="ARBA" id="ARBA00006679"/>
    </source>
</evidence>
<dbReference type="InterPro" id="IPR032808">
    <property type="entry name" value="DoxX"/>
</dbReference>
<reference evidence="9" key="1">
    <citation type="journal article" date="2019" name="Int. J. Syst. Evol. Microbiol.">
        <title>The Global Catalogue of Microorganisms (GCM) 10K type strain sequencing project: providing services to taxonomists for standard genome sequencing and annotation.</title>
        <authorList>
            <consortium name="The Broad Institute Genomics Platform"/>
            <consortium name="The Broad Institute Genome Sequencing Center for Infectious Disease"/>
            <person name="Wu L."/>
            <person name="Ma J."/>
        </authorList>
    </citation>
    <scope>NUCLEOTIDE SEQUENCE [LARGE SCALE GENOMIC DNA]</scope>
    <source>
        <strain evidence="9">NBRC 112416</strain>
    </source>
</reference>
<evidence type="ECO:0000313" key="9">
    <source>
        <dbReference type="Proteomes" id="UP001156691"/>
    </source>
</evidence>
<proteinExistence type="inferred from homology"/>
<dbReference type="PANTHER" id="PTHR33452:SF4">
    <property type="entry name" value="BLL4328 PROTEIN"/>
    <property type="match status" value="1"/>
</dbReference>
<comment type="similarity">
    <text evidence="2">Belongs to the DoxX family.</text>
</comment>
<dbReference type="PANTHER" id="PTHR33452">
    <property type="entry name" value="OXIDOREDUCTASE CATD-RELATED"/>
    <property type="match status" value="1"/>
</dbReference>
<evidence type="ECO:0000256" key="5">
    <source>
        <dbReference type="ARBA" id="ARBA00022989"/>
    </source>
</evidence>
<evidence type="ECO:0008006" key="10">
    <source>
        <dbReference type="Google" id="ProtNLM"/>
    </source>
</evidence>
<feature type="transmembrane region" description="Helical" evidence="7">
    <location>
        <begin position="50"/>
        <end position="68"/>
    </location>
</feature>
<accession>A0ABQ5W8Y5</accession>
<name>A0ABQ5W8Y5_9HYPH</name>
<keyword evidence="3" id="KW-1003">Cell membrane</keyword>
<evidence type="ECO:0000256" key="3">
    <source>
        <dbReference type="ARBA" id="ARBA00022475"/>
    </source>
</evidence>
<feature type="transmembrane region" description="Helical" evidence="7">
    <location>
        <begin position="12"/>
        <end position="30"/>
    </location>
</feature>
<dbReference type="RefSeq" id="WP_284341653.1">
    <property type="nucleotide sequence ID" value="NZ_BSNS01000020.1"/>
</dbReference>
<evidence type="ECO:0000256" key="4">
    <source>
        <dbReference type="ARBA" id="ARBA00022692"/>
    </source>
</evidence>
<comment type="subcellular location">
    <subcellularLocation>
        <location evidence="1">Cell membrane</location>
        <topology evidence="1">Multi-pass membrane protein</topology>
    </subcellularLocation>
</comment>
<evidence type="ECO:0000256" key="1">
    <source>
        <dbReference type="ARBA" id="ARBA00004651"/>
    </source>
</evidence>
<dbReference type="Proteomes" id="UP001156691">
    <property type="component" value="Unassembled WGS sequence"/>
</dbReference>